<accession>A0A9Q4C4V2</accession>
<comment type="caution">
    <text evidence="2">The sequence shown here is derived from an EMBL/GenBank/DDBJ whole genome shotgun (WGS) entry which is preliminary data.</text>
</comment>
<evidence type="ECO:0000313" key="3">
    <source>
        <dbReference type="Proteomes" id="UP001149411"/>
    </source>
</evidence>
<dbReference type="AlphaFoldDB" id="A0A9Q4C4V2"/>
<evidence type="ECO:0000259" key="1">
    <source>
        <dbReference type="SMART" id="SM00769"/>
    </source>
</evidence>
<sequence>MRLPSGDGIERGVVTSRWGDVSDEASEIRTEVSVPSANVVNRDTDTFGVEYVAEINGVRVVEAEKSGFRFDPRTTSVSLDAEMEHDAIRGWWGTHVENGEESSMRVKPRLRVDLPLSDLGVRVPSRETTVETDALGFLNDAGRRERSVMGRTFLAVDGIDAEWGEPDGGTTPVHVEARVENPTRVPVSFSDLVCDVRMNGVDVGGGETHDGFALGAGETETVEMTVNIEDDALPDWWRTHVENGEETEVVADVYGAVGVLGRRFRVPLISYTGAVETDVLT</sequence>
<dbReference type="Pfam" id="PF03168">
    <property type="entry name" value="LEA_2"/>
    <property type="match status" value="1"/>
</dbReference>
<reference evidence="2" key="1">
    <citation type="submission" date="2022-09" db="EMBL/GenBank/DDBJ databases">
        <title>Haloadaptaus new haloarchaeum isolated from saline soil.</title>
        <authorList>
            <person name="Duran-Viseras A."/>
            <person name="Sanchez-Porro C."/>
            <person name="Ventosa A."/>
        </authorList>
    </citation>
    <scope>NUCLEOTIDE SEQUENCE</scope>
    <source>
        <strain evidence="2">F3-133</strain>
    </source>
</reference>
<keyword evidence="3" id="KW-1185">Reference proteome</keyword>
<dbReference type="Gene3D" id="2.60.40.10">
    <property type="entry name" value="Immunoglobulins"/>
    <property type="match status" value="2"/>
</dbReference>
<organism evidence="2 3">
    <name type="scientific">Halorutilus salinus</name>
    <dbReference type="NCBI Taxonomy" id="2487751"/>
    <lineage>
        <taxon>Archaea</taxon>
        <taxon>Methanobacteriati</taxon>
        <taxon>Methanobacteriota</taxon>
        <taxon>Stenosarchaea group</taxon>
        <taxon>Halobacteria</taxon>
        <taxon>Halorutilales</taxon>
        <taxon>Halorutilaceae</taxon>
        <taxon>Halorutilus</taxon>
    </lineage>
</organism>
<dbReference type="InterPro" id="IPR013990">
    <property type="entry name" value="WHy-dom"/>
</dbReference>
<proteinExistence type="predicted"/>
<gene>
    <name evidence="2" type="ORF">EGH25_07550</name>
</gene>
<dbReference type="Proteomes" id="UP001149411">
    <property type="component" value="Unassembled WGS sequence"/>
</dbReference>
<feature type="domain" description="Water stress and hypersensitive response" evidence="1">
    <location>
        <begin position="156"/>
        <end position="274"/>
    </location>
</feature>
<protein>
    <submittedName>
        <fullName evidence="2">LEA type 2 family protein</fullName>
    </submittedName>
</protein>
<dbReference type="RefSeq" id="WP_266087276.1">
    <property type="nucleotide sequence ID" value="NZ_RKLV01000006.1"/>
</dbReference>
<dbReference type="InterPro" id="IPR013783">
    <property type="entry name" value="Ig-like_fold"/>
</dbReference>
<evidence type="ECO:0000313" key="2">
    <source>
        <dbReference type="EMBL" id="MCX2819206.1"/>
    </source>
</evidence>
<dbReference type="GO" id="GO:0009269">
    <property type="term" value="P:response to desiccation"/>
    <property type="evidence" value="ECO:0007669"/>
    <property type="project" value="InterPro"/>
</dbReference>
<dbReference type="EMBL" id="RKLV01000006">
    <property type="protein sequence ID" value="MCX2819206.1"/>
    <property type="molecule type" value="Genomic_DNA"/>
</dbReference>
<name>A0A9Q4C4V2_9EURY</name>
<dbReference type="SUPFAM" id="SSF117070">
    <property type="entry name" value="LEA14-like"/>
    <property type="match status" value="1"/>
</dbReference>
<feature type="domain" description="Water stress and hypersensitive response" evidence="1">
    <location>
        <begin position="11"/>
        <end position="129"/>
    </location>
</feature>
<dbReference type="SMART" id="SM00769">
    <property type="entry name" value="WHy"/>
    <property type="match status" value="2"/>
</dbReference>
<dbReference type="InterPro" id="IPR004864">
    <property type="entry name" value="LEA_2"/>
</dbReference>